<evidence type="ECO:0000256" key="2">
    <source>
        <dbReference type="ARBA" id="ARBA00021898"/>
    </source>
</evidence>
<dbReference type="Pfam" id="PF02154">
    <property type="entry name" value="FliM"/>
    <property type="match status" value="1"/>
</dbReference>
<evidence type="ECO:0000256" key="12">
    <source>
        <dbReference type="SAM" id="MobiDB-lite"/>
    </source>
</evidence>
<name>A0A7W7NYB4_PSENT</name>
<dbReference type="SUPFAM" id="SSF101801">
    <property type="entry name" value="Surface presentation of antigens (SPOA)"/>
    <property type="match status" value="1"/>
</dbReference>
<evidence type="ECO:0000259" key="13">
    <source>
        <dbReference type="Pfam" id="PF01052"/>
    </source>
</evidence>
<keyword evidence="7 11" id="KW-0472">Membrane</keyword>
<dbReference type="NCBIfam" id="TIGR01397">
    <property type="entry name" value="fliM_switch"/>
    <property type="match status" value="1"/>
</dbReference>
<dbReference type="Gene3D" id="3.40.1550.10">
    <property type="entry name" value="CheC-like"/>
    <property type="match status" value="1"/>
</dbReference>
<dbReference type="PIRSF" id="PIRSF002888">
    <property type="entry name" value="FliM"/>
    <property type="match status" value="1"/>
</dbReference>
<keyword evidence="8 11" id="KW-0975">Bacterial flagellum</keyword>
<evidence type="ECO:0000313" key="15">
    <source>
        <dbReference type="Proteomes" id="UP000566995"/>
    </source>
</evidence>
<dbReference type="CDD" id="cd17908">
    <property type="entry name" value="FliM"/>
    <property type="match status" value="1"/>
</dbReference>
<evidence type="ECO:0000256" key="5">
    <source>
        <dbReference type="ARBA" id="ARBA00022519"/>
    </source>
</evidence>
<feature type="domain" description="Flagellar motor switch protein FliN-like C-terminal" evidence="13">
    <location>
        <begin position="282"/>
        <end position="351"/>
    </location>
</feature>
<evidence type="ECO:0000256" key="3">
    <source>
        <dbReference type="ARBA" id="ARBA00022475"/>
    </source>
</evidence>
<dbReference type="InterPro" id="IPR036429">
    <property type="entry name" value="SpoA-like_sf"/>
</dbReference>
<keyword evidence="6 11" id="KW-0283">Flagellar rotation</keyword>
<evidence type="ECO:0000256" key="6">
    <source>
        <dbReference type="ARBA" id="ARBA00022779"/>
    </source>
</evidence>
<reference evidence="14 15" key="1">
    <citation type="submission" date="2020-08" db="EMBL/GenBank/DDBJ databases">
        <title>Functional genomics of gut bacteria from endangered species of beetles.</title>
        <authorList>
            <person name="Carlos-Shanley C."/>
        </authorList>
    </citation>
    <scope>NUCLEOTIDE SEQUENCE [LARGE SCALE GENOMIC DNA]</scope>
    <source>
        <strain evidence="14 15">S00179</strain>
    </source>
</reference>
<accession>A0A7W7NYB4</accession>
<sequence>MTDETPPIMSDDELDALLLDAIEEAPAVAEPAPAAAPAAAAPKPAAQPRPASKANHVHQVSPEAQRVIETIMQRKVVRDRLPALETIHDRLAKSARMELSALTRKTCDVTVKSMEWMSFEAYLETLPKPVSFNSFFIKPLSGTGLLAIHPGTILATLDFIYGGNGVIPSDISHRDFNRFETSVIGMLVEPTLFRYGRAWSSSREVETELLKSDSNPKFTNLTMSPQDMVSVTTFEVDILRTRSYFNIVLPYSMLEPIKRSLNEHSMDINPEEEEEWKRKFQEELKATNVEISANLLKIDTTLEELANLQVGQEFFIDFPSRVIAEAAGVPVMSCLYGNVGKSKALQVDKIYDHSALLKIAKDLI</sequence>
<comment type="function">
    <text evidence="9 11">FliM is one of three proteins (FliG, FliN, FliM) that forms the rotor-mounted switch complex (C ring), located at the base of the basal body. This complex interacts with the CheY and CheZ chemotaxis proteins, in addition to contacting components of the motor that determine the direction of flagellar rotation.</text>
</comment>
<comment type="subcellular location">
    <subcellularLocation>
        <location evidence="11">Cell inner membrane</location>
        <topology evidence="11">Peripheral membrane protein</topology>
    </subcellularLocation>
    <subcellularLocation>
        <location evidence="11">Bacterial flagellum basal body</location>
    </subcellularLocation>
</comment>
<dbReference type="InterPro" id="IPR001689">
    <property type="entry name" value="Flag_FliM"/>
</dbReference>
<evidence type="ECO:0000256" key="11">
    <source>
        <dbReference type="PIRNR" id="PIRNR002888"/>
    </source>
</evidence>
<keyword evidence="3 11" id="KW-1003">Cell membrane</keyword>
<dbReference type="GO" id="GO:0005886">
    <property type="term" value="C:plasma membrane"/>
    <property type="evidence" value="ECO:0007669"/>
    <property type="project" value="UniProtKB-SubCell"/>
</dbReference>
<dbReference type="Proteomes" id="UP000566995">
    <property type="component" value="Unassembled WGS sequence"/>
</dbReference>
<keyword evidence="5 11" id="KW-0997">Cell inner membrane</keyword>
<protein>
    <recommendedName>
        <fullName evidence="2 10">Flagellar motor switch protein FliM</fullName>
    </recommendedName>
</protein>
<dbReference type="PANTHER" id="PTHR30034:SF3">
    <property type="entry name" value="FLAGELLAR MOTOR SWITCH PROTEIN FLIM"/>
    <property type="match status" value="1"/>
</dbReference>
<evidence type="ECO:0000256" key="1">
    <source>
        <dbReference type="ARBA" id="ARBA00011049"/>
    </source>
</evidence>
<organism evidence="14 15">
    <name type="scientific">Pseudomonas nitroreducens</name>
    <dbReference type="NCBI Taxonomy" id="46680"/>
    <lineage>
        <taxon>Bacteria</taxon>
        <taxon>Pseudomonadati</taxon>
        <taxon>Pseudomonadota</taxon>
        <taxon>Gammaproteobacteria</taxon>
        <taxon>Pseudomonadales</taxon>
        <taxon>Pseudomonadaceae</taxon>
        <taxon>Pseudomonas</taxon>
    </lineage>
</organism>
<proteinExistence type="inferred from homology"/>
<dbReference type="Pfam" id="PF01052">
    <property type="entry name" value="FliMN_C"/>
    <property type="match status" value="1"/>
</dbReference>
<dbReference type="AlphaFoldDB" id="A0A7W7NYB4"/>
<dbReference type="InterPro" id="IPR001543">
    <property type="entry name" value="FliN-like_C"/>
</dbReference>
<comment type="similarity">
    <text evidence="1 11">Belongs to the FliM family.</text>
</comment>
<dbReference type="GO" id="GO:0071978">
    <property type="term" value="P:bacterial-type flagellum-dependent swarming motility"/>
    <property type="evidence" value="ECO:0007669"/>
    <property type="project" value="TreeGrafter"/>
</dbReference>
<dbReference type="PANTHER" id="PTHR30034">
    <property type="entry name" value="FLAGELLAR MOTOR SWITCH PROTEIN FLIM"/>
    <property type="match status" value="1"/>
</dbReference>
<evidence type="ECO:0000256" key="7">
    <source>
        <dbReference type="ARBA" id="ARBA00023136"/>
    </source>
</evidence>
<dbReference type="PRINTS" id="PR00955">
    <property type="entry name" value="FLGMOTORFLIM"/>
</dbReference>
<comment type="caution">
    <text evidence="14">The sequence shown here is derived from an EMBL/GenBank/DDBJ whole genome shotgun (WGS) entry which is preliminary data.</text>
</comment>
<evidence type="ECO:0000313" key="14">
    <source>
        <dbReference type="EMBL" id="MBB4861276.1"/>
    </source>
</evidence>
<evidence type="ECO:0000256" key="9">
    <source>
        <dbReference type="ARBA" id="ARBA00025044"/>
    </source>
</evidence>
<feature type="compositionally biased region" description="Low complexity" evidence="12">
    <location>
        <begin position="28"/>
        <end position="51"/>
    </location>
</feature>
<dbReference type="GO" id="GO:0050918">
    <property type="term" value="P:positive chemotaxis"/>
    <property type="evidence" value="ECO:0007669"/>
    <property type="project" value="TreeGrafter"/>
</dbReference>
<dbReference type="SUPFAM" id="SSF103039">
    <property type="entry name" value="CheC-like"/>
    <property type="match status" value="1"/>
</dbReference>
<gene>
    <name evidence="14" type="ORF">HNP46_000087</name>
</gene>
<dbReference type="RefSeq" id="WP_184585549.1">
    <property type="nucleotide sequence ID" value="NZ_JACHLI010000001.1"/>
</dbReference>
<dbReference type="GO" id="GO:0009425">
    <property type="term" value="C:bacterial-type flagellum basal body"/>
    <property type="evidence" value="ECO:0007669"/>
    <property type="project" value="UniProtKB-SubCell"/>
</dbReference>
<feature type="region of interest" description="Disordered" evidence="12">
    <location>
        <begin position="28"/>
        <end position="60"/>
    </location>
</feature>
<evidence type="ECO:0000256" key="8">
    <source>
        <dbReference type="ARBA" id="ARBA00023143"/>
    </source>
</evidence>
<dbReference type="GO" id="GO:0003774">
    <property type="term" value="F:cytoskeletal motor activity"/>
    <property type="evidence" value="ECO:0007669"/>
    <property type="project" value="InterPro"/>
</dbReference>
<dbReference type="InterPro" id="IPR028976">
    <property type="entry name" value="CheC-like_sf"/>
</dbReference>
<keyword evidence="4 11" id="KW-0145">Chemotaxis</keyword>
<evidence type="ECO:0000256" key="10">
    <source>
        <dbReference type="NCBIfam" id="TIGR01397"/>
    </source>
</evidence>
<keyword evidence="14" id="KW-0966">Cell projection</keyword>
<evidence type="ECO:0000256" key="4">
    <source>
        <dbReference type="ARBA" id="ARBA00022500"/>
    </source>
</evidence>
<keyword evidence="14" id="KW-0969">Cilium</keyword>
<keyword evidence="14" id="KW-0282">Flagellum</keyword>
<dbReference type="EMBL" id="JACHLI010000001">
    <property type="protein sequence ID" value="MBB4861276.1"/>
    <property type="molecule type" value="Genomic_DNA"/>
</dbReference>